<reference evidence="1" key="3">
    <citation type="submission" date="2025-08" db="UniProtKB">
        <authorList>
            <consortium name="Ensembl"/>
        </authorList>
    </citation>
    <scope>IDENTIFICATION</scope>
    <source>
        <strain evidence="1">17573</strain>
    </source>
</reference>
<dbReference type="PANTHER" id="PTHR46254">
    <property type="entry name" value="PROTEIN GVQW1-RELATED"/>
    <property type="match status" value="1"/>
</dbReference>
<dbReference type="AlphaFoldDB" id="A0A5F8A348"/>
<sequence>MGRRVYRESGNSCAFQIPSFFQGGDGVFLCRPNWSALSPKLVQLGLQVAPSWHLGSLQPLPPELKRFYCLSLSNSWDYKHMPPHPANFCIFSRDGVSPCWPGWSRTSDLK</sequence>
<dbReference type="GeneTree" id="ENSGT00940000161627"/>
<dbReference type="Proteomes" id="UP000006718">
    <property type="component" value="Chromosome X"/>
</dbReference>
<dbReference type="InParanoid" id="A0A5F8A348"/>
<organism evidence="1 2">
    <name type="scientific">Macaca mulatta</name>
    <name type="common">Rhesus macaque</name>
    <dbReference type="NCBI Taxonomy" id="9544"/>
    <lineage>
        <taxon>Eukaryota</taxon>
        <taxon>Metazoa</taxon>
        <taxon>Chordata</taxon>
        <taxon>Craniata</taxon>
        <taxon>Vertebrata</taxon>
        <taxon>Euteleostomi</taxon>
        <taxon>Mammalia</taxon>
        <taxon>Eutheria</taxon>
        <taxon>Euarchontoglires</taxon>
        <taxon>Primates</taxon>
        <taxon>Haplorrhini</taxon>
        <taxon>Catarrhini</taxon>
        <taxon>Cercopithecidae</taxon>
        <taxon>Cercopithecinae</taxon>
        <taxon>Macaca</taxon>
    </lineage>
</organism>
<protein>
    <submittedName>
        <fullName evidence="1">Uncharacterized protein</fullName>
    </submittedName>
</protein>
<reference evidence="2" key="1">
    <citation type="journal article" date="2007" name="Science">
        <title>Evolutionary and biomedical insights from the rhesus macaque genome.</title>
        <authorList>
            <person name="Gibbs R.A."/>
            <person name="Rogers J."/>
            <person name="Katze M.G."/>
            <person name="Bumgarner R."/>
            <person name="Weinstock G.M."/>
            <person name="Mardis E.R."/>
            <person name="Remington K.A."/>
            <person name="Strausberg R.L."/>
            <person name="Venter J.C."/>
            <person name="Wilson R.K."/>
            <person name="Batzer M.A."/>
            <person name="Bustamante C.D."/>
            <person name="Eichler E.E."/>
            <person name="Hahn M.W."/>
            <person name="Hardison R.C."/>
            <person name="Makova K.D."/>
            <person name="Miller W."/>
            <person name="Milosavljevic A."/>
            <person name="Palermo R.E."/>
            <person name="Siepel A."/>
            <person name="Sikela J.M."/>
            <person name="Attaway T."/>
            <person name="Bell S."/>
            <person name="Bernard K.E."/>
            <person name="Buhay C.J."/>
            <person name="Chandrabose M.N."/>
            <person name="Dao M."/>
            <person name="Davis C."/>
            <person name="Delehaunty K.D."/>
            <person name="Ding Y."/>
            <person name="Dinh H.H."/>
            <person name="Dugan-Rocha S."/>
            <person name="Fulton L.A."/>
            <person name="Gabisi R.A."/>
            <person name="Garner T.T."/>
            <person name="Godfrey J."/>
            <person name="Hawes A.C."/>
            <person name="Hernandez J."/>
            <person name="Hines S."/>
            <person name="Holder M."/>
            <person name="Hume J."/>
            <person name="Jhangiani S.N."/>
            <person name="Joshi V."/>
            <person name="Khan Z.M."/>
            <person name="Kirkness E.F."/>
            <person name="Cree A."/>
            <person name="Fowler R.G."/>
            <person name="Lee S."/>
            <person name="Lewis L.R."/>
            <person name="Li Z."/>
            <person name="Liu Y.-S."/>
            <person name="Moore S.M."/>
            <person name="Muzny D."/>
            <person name="Nazareth L.V."/>
            <person name="Ngo D.N."/>
            <person name="Okwuonu G.O."/>
            <person name="Pai G."/>
            <person name="Parker D."/>
            <person name="Paul H.A."/>
            <person name="Pfannkoch C."/>
            <person name="Pohl C.S."/>
            <person name="Rogers Y.-H.C."/>
            <person name="Ruiz S.J."/>
            <person name="Sabo A."/>
            <person name="Santibanez J."/>
            <person name="Schneider B.W."/>
            <person name="Smith S.M."/>
            <person name="Sodergren E."/>
            <person name="Svatek A.F."/>
            <person name="Utterback T.R."/>
            <person name="Vattathil S."/>
            <person name="Warren W."/>
            <person name="White C.S."/>
            <person name="Chinwalla A.T."/>
            <person name="Feng Y."/>
            <person name="Halpern A.L."/>
            <person name="Hillier L.W."/>
            <person name="Huang X."/>
            <person name="Minx P."/>
            <person name="Nelson J.O."/>
            <person name="Pepin K.H."/>
            <person name="Qin X."/>
            <person name="Sutton G.G."/>
            <person name="Venter E."/>
            <person name="Walenz B.P."/>
            <person name="Wallis J.W."/>
            <person name="Worley K.C."/>
            <person name="Yang S.-P."/>
            <person name="Jones S.M."/>
            <person name="Marra M.A."/>
            <person name="Rocchi M."/>
            <person name="Schein J.E."/>
            <person name="Baertsch R."/>
            <person name="Clarke L."/>
            <person name="Csuros M."/>
            <person name="Glasscock J."/>
            <person name="Harris R.A."/>
            <person name="Havlak P."/>
            <person name="Jackson A.R."/>
            <person name="Jiang H."/>
            <person name="Liu Y."/>
            <person name="Messina D.N."/>
            <person name="Shen Y."/>
            <person name="Song H.X.-Z."/>
            <person name="Wylie T."/>
            <person name="Zhang L."/>
            <person name="Birney E."/>
            <person name="Han K."/>
            <person name="Konkel M.K."/>
            <person name="Lee J."/>
            <person name="Smit A.F.A."/>
            <person name="Ullmer B."/>
            <person name="Wang H."/>
            <person name="Xing J."/>
            <person name="Burhans R."/>
            <person name="Cheng Z."/>
            <person name="Karro J.E."/>
            <person name="Ma J."/>
            <person name="Raney B."/>
            <person name="She X."/>
            <person name="Cox M.J."/>
            <person name="Demuth J.P."/>
            <person name="Dumas L.J."/>
            <person name="Han S.-G."/>
            <person name="Hopkins J."/>
            <person name="Karimpour-Fard A."/>
            <person name="Kim Y.H."/>
            <person name="Pollack J.R."/>
            <person name="Vinar T."/>
            <person name="Addo-Quaye C."/>
            <person name="Degenhardt J."/>
            <person name="Denby A."/>
            <person name="Hubisz M.J."/>
            <person name="Indap A."/>
            <person name="Kosiol C."/>
            <person name="Lahn B.T."/>
            <person name="Lawson H.A."/>
            <person name="Marklein A."/>
            <person name="Nielsen R."/>
            <person name="Vallender E.J."/>
            <person name="Clark A.G."/>
            <person name="Ferguson B."/>
            <person name="Hernandez R.D."/>
            <person name="Hirani K."/>
            <person name="Kehrer-Sawatzki H."/>
            <person name="Kolb J."/>
            <person name="Patil S."/>
            <person name="Pu L.-L."/>
            <person name="Ren Y."/>
            <person name="Smith D.G."/>
            <person name="Wheeler D.A."/>
            <person name="Schenck I."/>
            <person name="Ball E.V."/>
            <person name="Chen R."/>
            <person name="Cooper D.N."/>
            <person name="Giardine B."/>
            <person name="Hsu F."/>
            <person name="Kent W.J."/>
            <person name="Lesk A."/>
            <person name="Nelson D.L."/>
            <person name="O'brien W.E."/>
            <person name="Pruefer K."/>
            <person name="Stenson P.D."/>
            <person name="Wallace J.C."/>
            <person name="Ke H."/>
            <person name="Liu X.-M."/>
            <person name="Wang P."/>
            <person name="Xiang A.P."/>
            <person name="Yang F."/>
            <person name="Barber G.P."/>
            <person name="Haussler D."/>
            <person name="Karolchik D."/>
            <person name="Kern A.D."/>
            <person name="Kuhn R.M."/>
            <person name="Smith K.E."/>
            <person name="Zwieg A.S."/>
        </authorList>
    </citation>
    <scope>NUCLEOTIDE SEQUENCE [LARGE SCALE GENOMIC DNA]</scope>
    <source>
        <strain evidence="2">17573</strain>
    </source>
</reference>
<dbReference type="VEuPathDB" id="HostDB:ENSMMUG00000063858"/>
<evidence type="ECO:0000313" key="1">
    <source>
        <dbReference type="Ensembl" id="ENSMMUP00000072318.1"/>
    </source>
</evidence>
<dbReference type="PANTHER" id="PTHR46254:SF6">
    <property type="entry name" value="HIGH MOBILITY GROUP AT-HOOK 2"/>
    <property type="match status" value="1"/>
</dbReference>
<evidence type="ECO:0000313" key="2">
    <source>
        <dbReference type="Proteomes" id="UP000006718"/>
    </source>
</evidence>
<name>A0A5F8A348_MACMU</name>
<proteinExistence type="predicted"/>
<keyword evidence="2" id="KW-1185">Reference proteome</keyword>
<accession>A0A5F8A348</accession>
<dbReference type="Bgee" id="ENSMMUG00000063858">
    <property type="expression patterns" value="Expressed in cerebellar cortex and 18 other cell types or tissues"/>
</dbReference>
<reference evidence="1" key="4">
    <citation type="submission" date="2025-09" db="UniProtKB">
        <authorList>
            <consortium name="Ensembl"/>
        </authorList>
    </citation>
    <scope>IDENTIFICATION</scope>
    <source>
        <strain evidence="1">17573</strain>
    </source>
</reference>
<reference evidence="1" key="2">
    <citation type="submission" date="2019-01" db="EMBL/GenBank/DDBJ databases">
        <authorList>
            <person name="Graves T."/>
            <person name="Eichler E.E."/>
            <person name="Wilson R.K."/>
        </authorList>
    </citation>
    <scope>NUCLEOTIDE SEQUENCE [LARGE SCALE GENOMIC DNA]</scope>
    <source>
        <strain evidence="1">17573</strain>
    </source>
</reference>
<dbReference type="Ensembl" id="ENSMMUT00000099160.1">
    <property type="protein sequence ID" value="ENSMMUP00000072318.1"/>
    <property type="gene ID" value="ENSMMUG00000063858.1"/>
</dbReference>